<dbReference type="InterPro" id="IPR002781">
    <property type="entry name" value="TM_pro_TauE-like"/>
</dbReference>
<feature type="transmembrane region" description="Helical" evidence="8">
    <location>
        <begin position="102"/>
        <end position="120"/>
    </location>
</feature>
<evidence type="ECO:0000256" key="4">
    <source>
        <dbReference type="ARBA" id="ARBA00022475"/>
    </source>
</evidence>
<comment type="caution">
    <text evidence="9">The sequence shown here is derived from an EMBL/GenBank/DDBJ whole genome shotgun (WGS) entry which is preliminary data.</text>
</comment>
<dbReference type="RefSeq" id="WP_178933948.1">
    <property type="nucleotide sequence ID" value="NZ_JACBAZ010000008.1"/>
</dbReference>
<feature type="transmembrane region" description="Helical" evidence="8">
    <location>
        <begin position="193"/>
        <end position="215"/>
    </location>
</feature>
<sequence>MPDETTLWILTAIAACCIGIAKAGFSGVSLISVFLLADIFGAKESLGVALPMLIIADLLVFPAFRKYASWKSVWKLTWPVLIGMALAVLVIREVDNTTMRKIIGGIILGMVALQLMSKLKPELLEKLAHTRGFGLIAGTAGGIATVLANAAGPIMQLYMLSRRMEKMELIGVGARLFLAINLLKLPLNAGLELITMDTLLLNLAMIPAIALGVFGGKKLITIIPQRLFEITVIVFAFIAGIRLWFYSPI</sequence>
<keyword evidence="7 8" id="KW-0472">Membrane</keyword>
<feature type="transmembrane region" description="Helical" evidence="8">
    <location>
        <begin position="46"/>
        <end position="64"/>
    </location>
</feature>
<feature type="transmembrane region" description="Helical" evidence="8">
    <location>
        <begin position="6"/>
        <end position="34"/>
    </location>
</feature>
<dbReference type="PANTHER" id="PTHR30269:SF23">
    <property type="entry name" value="MEMBRANE TRANSPORTER PROTEIN YDHB-RELATED"/>
    <property type="match status" value="1"/>
</dbReference>
<evidence type="ECO:0000256" key="1">
    <source>
        <dbReference type="ARBA" id="ARBA00004651"/>
    </source>
</evidence>
<keyword evidence="10" id="KW-1185">Reference proteome</keyword>
<evidence type="ECO:0000313" key="10">
    <source>
        <dbReference type="Proteomes" id="UP000557872"/>
    </source>
</evidence>
<evidence type="ECO:0000313" key="9">
    <source>
        <dbReference type="EMBL" id="NWK57115.1"/>
    </source>
</evidence>
<keyword evidence="3" id="KW-0813">Transport</keyword>
<dbReference type="EMBL" id="JACBAZ010000008">
    <property type="protein sequence ID" value="NWK57115.1"/>
    <property type="molecule type" value="Genomic_DNA"/>
</dbReference>
<organism evidence="9 10">
    <name type="scientific">Oceaniferula marina</name>
    <dbReference type="NCBI Taxonomy" id="2748318"/>
    <lineage>
        <taxon>Bacteria</taxon>
        <taxon>Pseudomonadati</taxon>
        <taxon>Verrucomicrobiota</taxon>
        <taxon>Verrucomicrobiia</taxon>
        <taxon>Verrucomicrobiales</taxon>
        <taxon>Verrucomicrobiaceae</taxon>
        <taxon>Oceaniferula</taxon>
    </lineage>
</organism>
<evidence type="ECO:0000256" key="5">
    <source>
        <dbReference type="ARBA" id="ARBA00022692"/>
    </source>
</evidence>
<evidence type="ECO:0000256" key="6">
    <source>
        <dbReference type="ARBA" id="ARBA00022989"/>
    </source>
</evidence>
<dbReference type="InterPro" id="IPR052017">
    <property type="entry name" value="TSUP"/>
</dbReference>
<protein>
    <recommendedName>
        <fullName evidence="8">Probable membrane transporter protein</fullName>
    </recommendedName>
</protein>
<comment type="similarity">
    <text evidence="2 8">Belongs to the 4-toluene sulfonate uptake permease (TSUP) (TC 2.A.102) family.</text>
</comment>
<accession>A0A851GPR8</accession>
<keyword evidence="4 8" id="KW-1003">Cell membrane</keyword>
<dbReference type="GO" id="GO:0005886">
    <property type="term" value="C:plasma membrane"/>
    <property type="evidence" value="ECO:0007669"/>
    <property type="project" value="UniProtKB-SubCell"/>
</dbReference>
<dbReference type="Pfam" id="PF01925">
    <property type="entry name" value="TauE"/>
    <property type="match status" value="1"/>
</dbReference>
<evidence type="ECO:0000256" key="7">
    <source>
        <dbReference type="ARBA" id="ARBA00023136"/>
    </source>
</evidence>
<dbReference type="Proteomes" id="UP000557872">
    <property type="component" value="Unassembled WGS sequence"/>
</dbReference>
<dbReference type="AlphaFoldDB" id="A0A851GPR8"/>
<name>A0A851GPR8_9BACT</name>
<evidence type="ECO:0000256" key="8">
    <source>
        <dbReference type="RuleBase" id="RU363041"/>
    </source>
</evidence>
<evidence type="ECO:0000256" key="2">
    <source>
        <dbReference type="ARBA" id="ARBA00009142"/>
    </source>
</evidence>
<gene>
    <name evidence="9" type="ORF">HW115_15950</name>
</gene>
<reference evidence="9 10" key="1">
    <citation type="submission" date="2020-07" db="EMBL/GenBank/DDBJ databases">
        <title>Roseicoccus Jingziensis gen. nov., sp. nov., isolated from coastal seawater.</title>
        <authorList>
            <person name="Feng X."/>
        </authorList>
    </citation>
    <scope>NUCLEOTIDE SEQUENCE [LARGE SCALE GENOMIC DNA]</scope>
    <source>
        <strain evidence="9 10">N1E253</strain>
    </source>
</reference>
<feature type="transmembrane region" description="Helical" evidence="8">
    <location>
        <begin position="76"/>
        <end position="95"/>
    </location>
</feature>
<proteinExistence type="inferred from homology"/>
<feature type="transmembrane region" description="Helical" evidence="8">
    <location>
        <begin position="227"/>
        <end position="246"/>
    </location>
</feature>
<keyword evidence="5 8" id="KW-0812">Transmembrane</keyword>
<feature type="transmembrane region" description="Helical" evidence="8">
    <location>
        <begin position="132"/>
        <end position="155"/>
    </location>
</feature>
<keyword evidence="6 8" id="KW-1133">Transmembrane helix</keyword>
<comment type="subcellular location">
    <subcellularLocation>
        <location evidence="1 8">Cell membrane</location>
        <topology evidence="1 8">Multi-pass membrane protein</topology>
    </subcellularLocation>
</comment>
<dbReference type="PANTHER" id="PTHR30269">
    <property type="entry name" value="TRANSMEMBRANE PROTEIN YFCA"/>
    <property type="match status" value="1"/>
</dbReference>
<evidence type="ECO:0000256" key="3">
    <source>
        <dbReference type="ARBA" id="ARBA00022448"/>
    </source>
</evidence>